<sequence length="119" mass="13263">MSSFKLLNVLISCLVIFSLITTGLSLRCAVCNKCPGGKHGNSDSFEQPRIQECSPEEKYCIRAVQNIKLDKIQPLRFVNQGCVSRCFNSSTTDLKVTCCQTDECNVKKLKRNNKKVKAG</sequence>
<gene>
    <name evidence="3" type="ORF">OXX778_LOCUS3512</name>
</gene>
<evidence type="ECO:0000313" key="4">
    <source>
        <dbReference type="Proteomes" id="UP000663879"/>
    </source>
</evidence>
<evidence type="ECO:0000256" key="1">
    <source>
        <dbReference type="SAM" id="SignalP"/>
    </source>
</evidence>
<dbReference type="Proteomes" id="UP000663879">
    <property type="component" value="Unassembled WGS sequence"/>
</dbReference>
<feature type="signal peptide" evidence="1">
    <location>
        <begin position="1"/>
        <end position="25"/>
    </location>
</feature>
<dbReference type="SUPFAM" id="SSF57302">
    <property type="entry name" value="Snake toxin-like"/>
    <property type="match status" value="1"/>
</dbReference>
<feature type="chain" id="PRO_5032870047" description="Snake toxin/toxin-like domain-containing protein" evidence="1">
    <location>
        <begin position="26"/>
        <end position="119"/>
    </location>
</feature>
<keyword evidence="4" id="KW-1185">Reference proteome</keyword>
<reference evidence="3" key="1">
    <citation type="submission" date="2021-02" db="EMBL/GenBank/DDBJ databases">
        <authorList>
            <person name="Nowell W R."/>
        </authorList>
    </citation>
    <scope>NUCLEOTIDE SEQUENCE</scope>
    <source>
        <strain evidence="3">Ploen Becks lab</strain>
    </source>
</reference>
<feature type="domain" description="Snake toxin/toxin-like" evidence="2">
    <location>
        <begin position="49"/>
        <end position="105"/>
    </location>
</feature>
<dbReference type="Gene3D" id="2.10.60.10">
    <property type="entry name" value="CD59"/>
    <property type="match status" value="1"/>
</dbReference>
<name>A0A813P019_9BILA</name>
<comment type="caution">
    <text evidence="3">The sequence shown here is derived from an EMBL/GenBank/DDBJ whole genome shotgun (WGS) entry which is preliminary data.</text>
</comment>
<organism evidence="3 4">
    <name type="scientific">Brachionus calyciflorus</name>
    <dbReference type="NCBI Taxonomy" id="104777"/>
    <lineage>
        <taxon>Eukaryota</taxon>
        <taxon>Metazoa</taxon>
        <taxon>Spiralia</taxon>
        <taxon>Gnathifera</taxon>
        <taxon>Rotifera</taxon>
        <taxon>Eurotatoria</taxon>
        <taxon>Monogononta</taxon>
        <taxon>Pseudotrocha</taxon>
        <taxon>Ploima</taxon>
        <taxon>Brachionidae</taxon>
        <taxon>Brachionus</taxon>
    </lineage>
</organism>
<dbReference type="EMBL" id="CAJNOC010000313">
    <property type="protein sequence ID" value="CAF0743334.1"/>
    <property type="molecule type" value="Genomic_DNA"/>
</dbReference>
<evidence type="ECO:0000313" key="3">
    <source>
        <dbReference type="EMBL" id="CAF0743334.1"/>
    </source>
</evidence>
<proteinExistence type="predicted"/>
<keyword evidence="1" id="KW-0732">Signal</keyword>
<evidence type="ECO:0000259" key="2">
    <source>
        <dbReference type="Pfam" id="PF00087"/>
    </source>
</evidence>
<accession>A0A813P019</accession>
<dbReference type="InterPro" id="IPR035076">
    <property type="entry name" value="Toxin/TOLIP"/>
</dbReference>
<dbReference type="Pfam" id="PF00087">
    <property type="entry name" value="Toxin_TOLIP"/>
    <property type="match status" value="1"/>
</dbReference>
<dbReference type="InterPro" id="IPR045860">
    <property type="entry name" value="Snake_toxin-like_sf"/>
</dbReference>
<dbReference type="AlphaFoldDB" id="A0A813P019"/>
<protein>
    <recommendedName>
        <fullName evidence="2">Snake toxin/toxin-like domain-containing protein</fullName>
    </recommendedName>
</protein>